<protein>
    <recommendedName>
        <fullName evidence="15">Mitochondrial potassium channel ATP-binding subunit</fullName>
    </recommendedName>
    <alternativeName>
        <fullName evidence="17">ATP-binding cassette sub-family B member 8, mitochondrial</fullName>
    </alternativeName>
    <alternativeName>
        <fullName evidence="16">Mitochondrial sulfonylurea-receptor</fullName>
    </alternativeName>
</protein>
<evidence type="ECO:0000256" key="11">
    <source>
        <dbReference type="ARBA" id="ARBA00022989"/>
    </source>
</evidence>
<evidence type="ECO:0000256" key="10">
    <source>
        <dbReference type="ARBA" id="ARBA00022958"/>
    </source>
</evidence>
<dbReference type="SUPFAM" id="SSF90123">
    <property type="entry name" value="ABC transporter transmembrane region"/>
    <property type="match status" value="1"/>
</dbReference>
<feature type="domain" description="ABC transmembrane type-1" evidence="20">
    <location>
        <begin position="1"/>
        <end position="119"/>
    </location>
</feature>
<evidence type="ECO:0000256" key="13">
    <source>
        <dbReference type="ARBA" id="ARBA00023128"/>
    </source>
</evidence>
<evidence type="ECO:0000256" key="15">
    <source>
        <dbReference type="ARBA" id="ARBA00040439"/>
    </source>
</evidence>
<dbReference type="InterPro" id="IPR003593">
    <property type="entry name" value="AAA+_ATPase"/>
</dbReference>
<comment type="subcellular location">
    <subcellularLocation>
        <location evidence="1">Mitochondrion inner membrane</location>
        <topology evidence="1">Multi-pass membrane protein</topology>
    </subcellularLocation>
</comment>
<comment type="caution">
    <text evidence="21">The sequence shown here is derived from an EMBL/GenBank/DDBJ whole genome shotgun (WGS) entry which is preliminary data.</text>
</comment>
<dbReference type="SMART" id="SM00382">
    <property type="entry name" value="AAA"/>
    <property type="match status" value="1"/>
</dbReference>
<gene>
    <name evidence="21" type="ORF">OBRU01_16288</name>
</gene>
<evidence type="ECO:0000256" key="2">
    <source>
        <dbReference type="ARBA" id="ARBA00007577"/>
    </source>
</evidence>
<dbReference type="InterPro" id="IPR011527">
    <property type="entry name" value="ABC1_TM_dom"/>
</dbReference>
<evidence type="ECO:0000256" key="16">
    <source>
        <dbReference type="ARBA" id="ARBA00041416"/>
    </source>
</evidence>
<name>A0A0L7L334_OPEBR</name>
<keyword evidence="5 19" id="KW-0812">Transmembrane</keyword>
<accession>A0A0L7L334</accession>
<feature type="transmembrane region" description="Helical" evidence="19">
    <location>
        <begin position="28"/>
        <end position="48"/>
    </location>
</feature>
<keyword evidence="6" id="KW-0547">Nucleotide-binding</keyword>
<dbReference type="Pfam" id="PF00005">
    <property type="entry name" value="ABC_tran"/>
    <property type="match status" value="2"/>
</dbReference>
<evidence type="ECO:0000256" key="17">
    <source>
        <dbReference type="ARBA" id="ARBA00042968"/>
    </source>
</evidence>
<sequence length="303" mass="32522">TISGGLRAITQVVGSAISLLVISPHLTGLTMLCVPSVVIGGTFIGSLLRKLSREAQTQTEKATLVAEEAISNMRTVRAFAGEENEARMFAEECDAAAELSMELGLGMSAGDVMAFLVNAQTVQRSVAQLSLLFGAVVKGVTAGGRVFEYINKEPQMDTFGQKVIKYHQFHGDIEFKDIVLKNFNLKIPAGKTIAIVGTSGNGKSTIAALLERWLRGRAIGLISQEPVLFATSFIQAFPDGYETLVGERGMALSGGQKQRIAIARAVLKNPPVLILDEATRTHGVGDRSPTVDRYERRPDCSAQ</sequence>
<keyword evidence="12" id="KW-0406">Ion transport</keyword>
<evidence type="ECO:0000256" key="7">
    <source>
        <dbReference type="ARBA" id="ARBA00022792"/>
    </source>
</evidence>
<evidence type="ECO:0000256" key="3">
    <source>
        <dbReference type="ARBA" id="ARBA00022448"/>
    </source>
</evidence>
<dbReference type="AlphaFoldDB" id="A0A0L7L334"/>
<evidence type="ECO:0000256" key="8">
    <source>
        <dbReference type="ARBA" id="ARBA00022840"/>
    </source>
</evidence>
<keyword evidence="7" id="KW-0999">Mitochondrion inner membrane</keyword>
<dbReference type="PANTHER" id="PTHR43394">
    <property type="entry name" value="ATP-DEPENDENT PERMEASE MDL1, MITOCHONDRIAL"/>
    <property type="match status" value="1"/>
</dbReference>
<evidence type="ECO:0000313" key="21">
    <source>
        <dbReference type="EMBL" id="KOB69830.1"/>
    </source>
</evidence>
<keyword evidence="8 21" id="KW-0067">ATP-binding</keyword>
<evidence type="ECO:0000256" key="18">
    <source>
        <dbReference type="SAM" id="MobiDB-lite"/>
    </source>
</evidence>
<evidence type="ECO:0000259" key="20">
    <source>
        <dbReference type="PROSITE" id="PS50929"/>
    </source>
</evidence>
<dbReference type="InterPro" id="IPR039421">
    <property type="entry name" value="Type_1_exporter"/>
</dbReference>
<dbReference type="InterPro" id="IPR003439">
    <property type="entry name" value="ABC_transporter-like_ATP-bd"/>
</dbReference>
<comment type="similarity">
    <text evidence="2">Belongs to the ABC transporter superfamily. ABCB family. Multidrug resistance exporter (TC 3.A.1.201) subfamily.</text>
</comment>
<keyword evidence="11 19" id="KW-1133">Transmembrane helix</keyword>
<keyword evidence="22" id="KW-1185">Reference proteome</keyword>
<keyword evidence="14 19" id="KW-0472">Membrane</keyword>
<dbReference type="Proteomes" id="UP000037510">
    <property type="component" value="Unassembled WGS sequence"/>
</dbReference>
<keyword evidence="9" id="KW-0809">Transit peptide</keyword>
<keyword evidence="3" id="KW-0813">Transport</keyword>
<dbReference type="GO" id="GO:0005743">
    <property type="term" value="C:mitochondrial inner membrane"/>
    <property type="evidence" value="ECO:0007669"/>
    <property type="project" value="UniProtKB-SubCell"/>
</dbReference>
<dbReference type="Gene3D" id="1.20.1560.10">
    <property type="entry name" value="ABC transporter type 1, transmembrane domain"/>
    <property type="match status" value="2"/>
</dbReference>
<dbReference type="PANTHER" id="PTHR43394:SF17">
    <property type="entry name" value="MITOCHONDRIAL POTASSIUM CHANNEL ATP-BINDING SUBUNIT"/>
    <property type="match status" value="1"/>
</dbReference>
<dbReference type="GO" id="GO:0015421">
    <property type="term" value="F:ABC-type oligopeptide transporter activity"/>
    <property type="evidence" value="ECO:0007669"/>
    <property type="project" value="TreeGrafter"/>
</dbReference>
<evidence type="ECO:0000256" key="12">
    <source>
        <dbReference type="ARBA" id="ARBA00023065"/>
    </source>
</evidence>
<dbReference type="GO" id="GO:0005524">
    <property type="term" value="F:ATP binding"/>
    <property type="evidence" value="ECO:0007669"/>
    <property type="project" value="UniProtKB-KW"/>
</dbReference>
<evidence type="ECO:0000313" key="22">
    <source>
        <dbReference type="Proteomes" id="UP000037510"/>
    </source>
</evidence>
<dbReference type="STRING" id="104452.A0A0L7L334"/>
<dbReference type="PROSITE" id="PS50929">
    <property type="entry name" value="ABC_TM1F"/>
    <property type="match status" value="1"/>
</dbReference>
<dbReference type="GO" id="GO:0016887">
    <property type="term" value="F:ATP hydrolysis activity"/>
    <property type="evidence" value="ECO:0007669"/>
    <property type="project" value="InterPro"/>
</dbReference>
<evidence type="ECO:0000256" key="5">
    <source>
        <dbReference type="ARBA" id="ARBA00022692"/>
    </source>
</evidence>
<dbReference type="InterPro" id="IPR027417">
    <property type="entry name" value="P-loop_NTPase"/>
</dbReference>
<proteinExistence type="inferred from homology"/>
<keyword evidence="13" id="KW-0496">Mitochondrion</keyword>
<dbReference type="GO" id="GO:0090374">
    <property type="term" value="P:oligopeptide export from mitochondrion"/>
    <property type="evidence" value="ECO:0007669"/>
    <property type="project" value="TreeGrafter"/>
</dbReference>
<dbReference type="SUPFAM" id="SSF52540">
    <property type="entry name" value="P-loop containing nucleoside triphosphate hydrolases"/>
    <property type="match status" value="1"/>
</dbReference>
<evidence type="ECO:0000256" key="4">
    <source>
        <dbReference type="ARBA" id="ARBA00022538"/>
    </source>
</evidence>
<feature type="non-terminal residue" evidence="21">
    <location>
        <position position="1"/>
    </location>
</feature>
<dbReference type="GO" id="GO:0006813">
    <property type="term" value="P:potassium ion transport"/>
    <property type="evidence" value="ECO:0007669"/>
    <property type="project" value="UniProtKB-KW"/>
</dbReference>
<feature type="region of interest" description="Disordered" evidence="18">
    <location>
        <begin position="282"/>
        <end position="303"/>
    </location>
</feature>
<reference evidence="21 22" key="1">
    <citation type="journal article" date="2015" name="Genome Biol. Evol.">
        <title>The genome of winter moth (Operophtera brumata) provides a genomic perspective on sexual dimorphism and phenology.</title>
        <authorList>
            <person name="Derks M.F."/>
            <person name="Smit S."/>
            <person name="Salis L."/>
            <person name="Schijlen E."/>
            <person name="Bossers A."/>
            <person name="Mateman C."/>
            <person name="Pijl A.S."/>
            <person name="de Ridder D."/>
            <person name="Groenen M.A."/>
            <person name="Visser M.E."/>
            <person name="Megens H.J."/>
        </authorList>
    </citation>
    <scope>NUCLEOTIDE SEQUENCE [LARGE SCALE GENOMIC DNA]</scope>
    <source>
        <strain evidence="21">WM2013NL</strain>
        <tissue evidence="21">Head and thorax</tissue>
    </source>
</reference>
<evidence type="ECO:0000256" key="9">
    <source>
        <dbReference type="ARBA" id="ARBA00022946"/>
    </source>
</evidence>
<keyword evidence="4" id="KW-0633">Potassium transport</keyword>
<dbReference type="InterPro" id="IPR036640">
    <property type="entry name" value="ABC1_TM_sf"/>
</dbReference>
<evidence type="ECO:0000256" key="19">
    <source>
        <dbReference type="SAM" id="Phobius"/>
    </source>
</evidence>
<evidence type="ECO:0000256" key="1">
    <source>
        <dbReference type="ARBA" id="ARBA00004448"/>
    </source>
</evidence>
<dbReference type="Gene3D" id="3.40.50.300">
    <property type="entry name" value="P-loop containing nucleotide triphosphate hydrolases"/>
    <property type="match status" value="2"/>
</dbReference>
<evidence type="ECO:0000256" key="6">
    <source>
        <dbReference type="ARBA" id="ARBA00022741"/>
    </source>
</evidence>
<evidence type="ECO:0000256" key="14">
    <source>
        <dbReference type="ARBA" id="ARBA00023136"/>
    </source>
</evidence>
<dbReference type="Pfam" id="PF00664">
    <property type="entry name" value="ABC_membrane"/>
    <property type="match status" value="1"/>
</dbReference>
<keyword evidence="10" id="KW-0630">Potassium</keyword>
<organism evidence="21 22">
    <name type="scientific">Operophtera brumata</name>
    <name type="common">Winter moth</name>
    <name type="synonym">Phalaena brumata</name>
    <dbReference type="NCBI Taxonomy" id="104452"/>
    <lineage>
        <taxon>Eukaryota</taxon>
        <taxon>Metazoa</taxon>
        <taxon>Ecdysozoa</taxon>
        <taxon>Arthropoda</taxon>
        <taxon>Hexapoda</taxon>
        <taxon>Insecta</taxon>
        <taxon>Pterygota</taxon>
        <taxon>Neoptera</taxon>
        <taxon>Endopterygota</taxon>
        <taxon>Lepidoptera</taxon>
        <taxon>Glossata</taxon>
        <taxon>Ditrysia</taxon>
        <taxon>Geometroidea</taxon>
        <taxon>Geometridae</taxon>
        <taxon>Larentiinae</taxon>
        <taxon>Operophtera</taxon>
    </lineage>
</organism>
<dbReference type="EMBL" id="JTDY01003273">
    <property type="protein sequence ID" value="KOB69830.1"/>
    <property type="molecule type" value="Genomic_DNA"/>
</dbReference>